<reference evidence="2 3" key="1">
    <citation type="submission" date="2015-07" db="EMBL/GenBank/DDBJ databases">
        <authorList>
            <person name="Noorani M."/>
        </authorList>
    </citation>
    <scope>NUCLEOTIDE SEQUENCE [LARGE SCALE GENOMIC DNA]</scope>
    <source>
        <strain evidence="2 3">CECT 5088</strain>
    </source>
</reference>
<protein>
    <submittedName>
        <fullName evidence="2">Peptidase inhibitor I78 family protein</fullName>
    </submittedName>
</protein>
<evidence type="ECO:0000313" key="2">
    <source>
        <dbReference type="EMBL" id="CTQ32636.1"/>
    </source>
</evidence>
<dbReference type="Proteomes" id="UP000048908">
    <property type="component" value="Unassembled WGS sequence"/>
</dbReference>
<dbReference type="EMBL" id="CXPG01000014">
    <property type="protein sequence ID" value="CTQ32636.1"/>
    <property type="molecule type" value="Genomic_DNA"/>
</dbReference>
<feature type="signal peptide" evidence="1">
    <location>
        <begin position="1"/>
        <end position="20"/>
    </location>
</feature>
<proteinExistence type="predicted"/>
<dbReference type="PROSITE" id="PS51257">
    <property type="entry name" value="PROKAR_LIPOPROTEIN"/>
    <property type="match status" value="1"/>
</dbReference>
<keyword evidence="1" id="KW-0732">Signal</keyword>
<dbReference type="Gene3D" id="3.30.10.10">
    <property type="entry name" value="Trypsin Inhibitor V, subunit A"/>
    <property type="match status" value="1"/>
</dbReference>
<gene>
    <name evidence="2" type="ORF">JAN5088_01407</name>
</gene>
<evidence type="ECO:0000313" key="3">
    <source>
        <dbReference type="Proteomes" id="UP000048908"/>
    </source>
</evidence>
<dbReference type="RefSeq" id="WP_055682075.1">
    <property type="nucleotide sequence ID" value="NZ_CXPG01000014.1"/>
</dbReference>
<dbReference type="OrthoDB" id="8724542at2"/>
<evidence type="ECO:0000256" key="1">
    <source>
        <dbReference type="SAM" id="SignalP"/>
    </source>
</evidence>
<dbReference type="Pfam" id="PF11720">
    <property type="entry name" value="Inhibitor_I78"/>
    <property type="match status" value="1"/>
</dbReference>
<keyword evidence="3" id="KW-1185">Reference proteome</keyword>
<dbReference type="STRING" id="282197.SAMN04488517_101570"/>
<name>A0A0M6XNB4_9RHOB</name>
<accession>A0A0M6XNB4</accession>
<organism evidence="2 3">
    <name type="scientific">Jannaschia rubra</name>
    <dbReference type="NCBI Taxonomy" id="282197"/>
    <lineage>
        <taxon>Bacteria</taxon>
        <taxon>Pseudomonadati</taxon>
        <taxon>Pseudomonadota</taxon>
        <taxon>Alphaproteobacteria</taxon>
        <taxon>Rhodobacterales</taxon>
        <taxon>Roseobacteraceae</taxon>
        <taxon>Jannaschia</taxon>
    </lineage>
</organism>
<dbReference type="AlphaFoldDB" id="A0A0M6XNB4"/>
<sequence>MRPIFALPVLALLAACRTDAAEPPDGCGAGHLQSFVGQALADVTLPADRTTRVVRPDQAVTLDHRPDRLNVLLDDGDRIERVYCG</sequence>
<dbReference type="InterPro" id="IPR021719">
    <property type="entry name" value="Prot_inh_I78"/>
</dbReference>
<feature type="chain" id="PRO_5005807292" evidence="1">
    <location>
        <begin position="21"/>
        <end position="85"/>
    </location>
</feature>